<sequence>MSQELKDELEESINDCSRFAKRSYFWAQVLFLITILASFFASILAAGDLGKNLLGEECQKAVTALLAALPGTALLINNSFRFEERTKWFWKKVRVCEKLLRELRDSNNTDLEAVSSTYSEKMEELELEWPAMDSPAQQPKKK</sequence>
<reference evidence="2" key="2">
    <citation type="submission" date="2020-09" db="EMBL/GenBank/DDBJ databases">
        <authorList>
            <person name="Sun Q."/>
            <person name="Kim S."/>
        </authorList>
    </citation>
    <scope>NUCLEOTIDE SEQUENCE</scope>
    <source>
        <strain evidence="2">KCTC 12870</strain>
    </source>
</reference>
<reference evidence="2" key="1">
    <citation type="journal article" date="2014" name="Int. J. Syst. Evol. Microbiol.">
        <title>Complete genome sequence of Corynebacterium casei LMG S-19264T (=DSM 44701T), isolated from a smear-ripened cheese.</title>
        <authorList>
            <consortium name="US DOE Joint Genome Institute (JGI-PGF)"/>
            <person name="Walter F."/>
            <person name="Albersmeier A."/>
            <person name="Kalinowski J."/>
            <person name="Ruckert C."/>
        </authorList>
    </citation>
    <scope>NUCLEOTIDE SEQUENCE</scope>
    <source>
        <strain evidence="2">KCTC 12870</strain>
    </source>
</reference>
<accession>A0A8J3GFQ5</accession>
<dbReference type="RefSeq" id="WP_189517498.1">
    <property type="nucleotide sequence ID" value="NZ_BMXG01000036.1"/>
</dbReference>
<dbReference type="EMBL" id="BMXG01000036">
    <property type="protein sequence ID" value="GHC13648.1"/>
    <property type="molecule type" value="Genomic_DNA"/>
</dbReference>
<name>A0A8J3GFQ5_9BACT</name>
<proteinExistence type="predicted"/>
<dbReference type="AlphaFoldDB" id="A0A8J3GFQ5"/>
<protein>
    <submittedName>
        <fullName evidence="2">Uncharacterized protein</fullName>
    </submittedName>
</protein>
<evidence type="ECO:0000313" key="3">
    <source>
        <dbReference type="Proteomes" id="UP000642829"/>
    </source>
</evidence>
<organism evidence="2 3">
    <name type="scientific">Cerasicoccus arenae</name>
    <dbReference type="NCBI Taxonomy" id="424488"/>
    <lineage>
        <taxon>Bacteria</taxon>
        <taxon>Pseudomonadati</taxon>
        <taxon>Verrucomicrobiota</taxon>
        <taxon>Opitutia</taxon>
        <taxon>Puniceicoccales</taxon>
        <taxon>Cerasicoccaceae</taxon>
        <taxon>Cerasicoccus</taxon>
    </lineage>
</organism>
<keyword evidence="1" id="KW-0812">Transmembrane</keyword>
<feature type="transmembrane region" description="Helical" evidence="1">
    <location>
        <begin position="24"/>
        <end position="46"/>
    </location>
</feature>
<keyword evidence="3" id="KW-1185">Reference proteome</keyword>
<dbReference type="Proteomes" id="UP000642829">
    <property type="component" value="Unassembled WGS sequence"/>
</dbReference>
<evidence type="ECO:0000313" key="2">
    <source>
        <dbReference type="EMBL" id="GHC13648.1"/>
    </source>
</evidence>
<comment type="caution">
    <text evidence="2">The sequence shown here is derived from an EMBL/GenBank/DDBJ whole genome shotgun (WGS) entry which is preliminary data.</text>
</comment>
<keyword evidence="1" id="KW-0472">Membrane</keyword>
<evidence type="ECO:0000256" key="1">
    <source>
        <dbReference type="SAM" id="Phobius"/>
    </source>
</evidence>
<feature type="transmembrane region" description="Helical" evidence="1">
    <location>
        <begin position="61"/>
        <end position="80"/>
    </location>
</feature>
<keyword evidence="1" id="KW-1133">Transmembrane helix</keyword>
<gene>
    <name evidence="2" type="ORF">GCM10007047_33720</name>
</gene>